<proteinExistence type="predicted"/>
<evidence type="ECO:0000313" key="2">
    <source>
        <dbReference type="Proteomes" id="UP001548189"/>
    </source>
</evidence>
<evidence type="ECO:0000313" key="1">
    <source>
        <dbReference type="EMBL" id="MET1254405.1"/>
    </source>
</evidence>
<organism evidence="1 2">
    <name type="scientific">Aliikangiella maris</name>
    <dbReference type="NCBI Taxonomy" id="3162458"/>
    <lineage>
        <taxon>Bacteria</taxon>
        <taxon>Pseudomonadati</taxon>
        <taxon>Pseudomonadota</taxon>
        <taxon>Gammaproteobacteria</taxon>
        <taxon>Oceanospirillales</taxon>
        <taxon>Pleioneaceae</taxon>
        <taxon>Aliikangiella</taxon>
    </lineage>
</organism>
<sequence>MEHYYLLKLIHIIAAVVTMGTGAGIAFFMLMAVRTQDKKIIRHTSRIVILADWIFTAPAVVIQLFTGLLLSELLQISWQSAWFITCISLFLFVGCCWIPVILIQYQLHKLSCLHDFRGDQSSFKQLFKYWIFLGVPAFIAMIILFYLMIFKPLPLH</sequence>
<dbReference type="InterPro" id="IPR018729">
    <property type="entry name" value="DUF2269_transmembrane"/>
</dbReference>
<dbReference type="Pfam" id="PF10027">
    <property type="entry name" value="DUF2269"/>
    <property type="match status" value="1"/>
</dbReference>
<gene>
    <name evidence="1" type="ORF">ABVT43_04630</name>
</gene>
<comment type="caution">
    <text evidence="1">The sequence shown here is derived from an EMBL/GenBank/DDBJ whole genome shotgun (WGS) entry which is preliminary data.</text>
</comment>
<accession>A0ABV2BR42</accession>
<dbReference type="EMBL" id="JBEVCJ010000004">
    <property type="protein sequence ID" value="MET1254405.1"/>
    <property type="molecule type" value="Genomic_DNA"/>
</dbReference>
<protein>
    <submittedName>
        <fullName evidence="1">DUF2269 domain-containing protein</fullName>
    </submittedName>
</protein>
<keyword evidence="2" id="KW-1185">Reference proteome</keyword>
<name>A0ABV2BR42_9GAMM</name>
<dbReference type="Proteomes" id="UP001548189">
    <property type="component" value="Unassembled WGS sequence"/>
</dbReference>
<reference evidence="1 2" key="1">
    <citation type="submission" date="2024-06" db="EMBL/GenBank/DDBJ databases">
        <authorList>
            <person name="Li F."/>
        </authorList>
    </citation>
    <scope>NUCLEOTIDE SEQUENCE [LARGE SCALE GENOMIC DNA]</scope>
    <source>
        <strain evidence="1 2">GXAS 311</strain>
    </source>
</reference>